<dbReference type="Gene3D" id="3.40.50.720">
    <property type="entry name" value="NAD(P)-binding Rossmann-like Domain"/>
    <property type="match status" value="1"/>
</dbReference>
<sequence length="353" mass="38987">MTEQGHNAVERLVNKEAGLYQPRTRKMWEGVNSSELEMYGIAALTAIGVALLRKWLAGGVCRSKSLLHGKTVLITGANTGIGKETARDLAGRGARVIMACRDLSRAERAADEIRRSTGNRDVVVQHLDLASLSSVRQFAKRYTRSEERLDVLINNAGVMMCPKSLTEDGFETQLAVNHLGHFLLTTLLLEKLKSCVPSRVVTVSSMTHKGGKIHFEDINFNETPYNPLTSYRQSKLANILFARELARRVKGSGVSSFSLHPGVIRTELGRHVGSRRPLLYCLLYLPAVLLLKTPREGAQTSVYCAVAEDLEKKSGCYFSDCTVKEPAPEGKDDLVALKLWELSTQLVGYAKDK</sequence>
<dbReference type="InterPro" id="IPR036291">
    <property type="entry name" value="NAD(P)-bd_dom_sf"/>
</dbReference>
<dbReference type="KEGG" id="pki:111854295"/>
<dbReference type="PRINTS" id="PR00081">
    <property type="entry name" value="GDHRDH"/>
</dbReference>
<keyword evidence="2" id="KW-0560">Oxidoreductase</keyword>
<dbReference type="InterPro" id="IPR002347">
    <property type="entry name" value="SDR_fam"/>
</dbReference>
<dbReference type="SUPFAM" id="SSF51735">
    <property type="entry name" value="NAD(P)-binding Rossmann-fold domains"/>
    <property type="match status" value="1"/>
</dbReference>
<dbReference type="OrthoDB" id="191139at2759"/>
<dbReference type="GeneTree" id="ENSGT00940000162345"/>
<reference evidence="4" key="1">
    <citation type="submission" date="2025-08" db="UniProtKB">
        <authorList>
            <consortium name="Ensembl"/>
        </authorList>
    </citation>
    <scope>IDENTIFICATION</scope>
</reference>
<dbReference type="Ensembl" id="ENSPKIT00000033988.1">
    <property type="protein sequence ID" value="ENSPKIP00000009876.1"/>
    <property type="gene ID" value="ENSPKIG00000024804.1"/>
</dbReference>
<evidence type="ECO:0000313" key="4">
    <source>
        <dbReference type="Ensembl" id="ENSPKIP00000009876.1"/>
    </source>
</evidence>
<comment type="similarity">
    <text evidence="1 3">Belongs to the short-chain dehydrogenases/reductases (SDR) family.</text>
</comment>
<protein>
    <submittedName>
        <fullName evidence="4">Zgc:153441</fullName>
    </submittedName>
</protein>
<dbReference type="AlphaFoldDB" id="A0A3B3QWS3"/>
<dbReference type="GO" id="GO:0016491">
    <property type="term" value="F:oxidoreductase activity"/>
    <property type="evidence" value="ECO:0007669"/>
    <property type="project" value="UniProtKB-KW"/>
</dbReference>
<proteinExistence type="inferred from homology"/>
<dbReference type="PANTHER" id="PTHR43157:SF54">
    <property type="entry name" value="RETINOL DEHYDROGENASE 12-LIKE ISOFORM X1-RELATED"/>
    <property type="match status" value="1"/>
</dbReference>
<evidence type="ECO:0000313" key="5">
    <source>
        <dbReference type="Proteomes" id="UP000261540"/>
    </source>
</evidence>
<organism evidence="4 5">
    <name type="scientific">Paramormyrops kingsleyae</name>
    <dbReference type="NCBI Taxonomy" id="1676925"/>
    <lineage>
        <taxon>Eukaryota</taxon>
        <taxon>Metazoa</taxon>
        <taxon>Chordata</taxon>
        <taxon>Craniata</taxon>
        <taxon>Vertebrata</taxon>
        <taxon>Euteleostomi</taxon>
        <taxon>Actinopterygii</taxon>
        <taxon>Neopterygii</taxon>
        <taxon>Teleostei</taxon>
        <taxon>Osteoglossocephala</taxon>
        <taxon>Osteoglossomorpha</taxon>
        <taxon>Osteoglossiformes</taxon>
        <taxon>Mormyridae</taxon>
        <taxon>Paramormyrops</taxon>
    </lineage>
</organism>
<dbReference type="STRING" id="1676925.ENSPKIP00000009876"/>
<evidence type="ECO:0000256" key="1">
    <source>
        <dbReference type="ARBA" id="ARBA00006484"/>
    </source>
</evidence>
<keyword evidence="5" id="KW-1185">Reference proteome</keyword>
<accession>A0A3B3QWS3</accession>
<evidence type="ECO:0000256" key="3">
    <source>
        <dbReference type="RuleBase" id="RU000363"/>
    </source>
</evidence>
<reference evidence="4" key="2">
    <citation type="submission" date="2025-09" db="UniProtKB">
        <authorList>
            <consortium name="Ensembl"/>
        </authorList>
    </citation>
    <scope>IDENTIFICATION</scope>
</reference>
<evidence type="ECO:0000256" key="2">
    <source>
        <dbReference type="ARBA" id="ARBA00023002"/>
    </source>
</evidence>
<dbReference type="Pfam" id="PF00106">
    <property type="entry name" value="adh_short"/>
    <property type="match status" value="1"/>
</dbReference>
<dbReference type="Proteomes" id="UP000261540">
    <property type="component" value="Unplaced"/>
</dbReference>
<dbReference type="PRINTS" id="PR00080">
    <property type="entry name" value="SDRFAMILY"/>
</dbReference>
<dbReference type="PANTHER" id="PTHR43157">
    <property type="entry name" value="PHOSPHATIDYLINOSITOL-GLYCAN BIOSYNTHESIS CLASS F PROTEIN-RELATED"/>
    <property type="match status" value="1"/>
</dbReference>
<name>A0A3B3QWS3_9TELE</name>